<reference evidence="7 8" key="1">
    <citation type="submission" date="2020-08" db="EMBL/GenBank/DDBJ databases">
        <title>Plant Genome Project.</title>
        <authorList>
            <person name="Zhang R.-G."/>
        </authorList>
    </citation>
    <scope>NUCLEOTIDE SEQUENCE [LARGE SCALE GENOMIC DNA]</scope>
    <source>
        <strain evidence="7">WSP0</strain>
        <tissue evidence="7">Leaf</tissue>
    </source>
</reference>
<evidence type="ECO:0000313" key="7">
    <source>
        <dbReference type="EMBL" id="KAG5515411.1"/>
    </source>
</evidence>
<dbReference type="CDD" id="cd00570">
    <property type="entry name" value="GST_N_family"/>
    <property type="match status" value="1"/>
</dbReference>
<dbReference type="CDD" id="cd03203">
    <property type="entry name" value="GST_C_Lambda"/>
    <property type="match status" value="1"/>
</dbReference>
<accession>A0AAV6HTG7</accession>
<dbReference type="Pfam" id="PF13417">
    <property type="entry name" value="GST_N_3"/>
    <property type="match status" value="1"/>
</dbReference>
<dbReference type="FunFam" id="1.20.1050.10:FF:000041">
    <property type="entry name" value="Lambda class glutathione S-transferase"/>
    <property type="match status" value="1"/>
</dbReference>
<evidence type="ECO:0000256" key="4">
    <source>
        <dbReference type="ARBA" id="ARBA00060732"/>
    </source>
</evidence>
<sequence length="339" mass="38900">MTGTSYTNLLSTSPFHKVAHKLPSYSLPLQALCLRRSTRPFSNKTSAVPKAAIATEYYSYFLAFLVLLLCTHLRVKWVFVSRLGEFRFLMREGVFLAGVKFFRLFSIPALNPRLFLMAPQGFASSTSKLYTSYICPYAQRVWIARNSKGLQEKIKLVPIDLEDRPPWYKEKVYPPNKVPSLEHDNEVRGESLDLMKYIDSSFEGPALYPNDPAMREFAEELLSYSDTFNRAVLFSLKGESLNEISSAVNYLEMALSKFSDGPFFLGQFSLVDIAYAPFVERFHPLLLEVKNYDITTGRPMLRSWIENMNKIEAYKQTKRDPQELVAVLKKRFSVTLPPC</sequence>
<dbReference type="FunFam" id="3.40.30.10:FF:000091">
    <property type="entry name" value="Glutathione S-transferase L2, chloroplastic"/>
    <property type="match status" value="1"/>
</dbReference>
<gene>
    <name evidence="7" type="ORF">RHGRI_036459</name>
</gene>
<dbReference type="InterPro" id="IPR044629">
    <property type="entry name" value="GSTL1/2/3"/>
</dbReference>
<keyword evidence="8" id="KW-1185">Reference proteome</keyword>
<dbReference type="SUPFAM" id="SSF47616">
    <property type="entry name" value="GST C-terminal domain-like"/>
    <property type="match status" value="1"/>
</dbReference>
<name>A0AAV6HTG7_9ERIC</name>
<keyword evidence="2" id="KW-0216">Detoxification</keyword>
<evidence type="ECO:0000259" key="6">
    <source>
        <dbReference type="PROSITE" id="PS50404"/>
    </source>
</evidence>
<keyword evidence="5" id="KW-0472">Membrane</keyword>
<dbReference type="SFLD" id="SFLDS00019">
    <property type="entry name" value="Glutathione_Transferase_(cytos"/>
    <property type="match status" value="1"/>
</dbReference>
<dbReference type="PANTHER" id="PTHR44328:SF16">
    <property type="entry name" value="PROTEIN IN2-1 HOMOLOG B"/>
    <property type="match status" value="1"/>
</dbReference>
<comment type="caution">
    <text evidence="7">The sequence shown here is derived from an EMBL/GenBank/DDBJ whole genome shotgun (WGS) entry which is preliminary data.</text>
</comment>
<organism evidence="7 8">
    <name type="scientific">Rhododendron griersonianum</name>
    <dbReference type="NCBI Taxonomy" id="479676"/>
    <lineage>
        <taxon>Eukaryota</taxon>
        <taxon>Viridiplantae</taxon>
        <taxon>Streptophyta</taxon>
        <taxon>Embryophyta</taxon>
        <taxon>Tracheophyta</taxon>
        <taxon>Spermatophyta</taxon>
        <taxon>Magnoliopsida</taxon>
        <taxon>eudicotyledons</taxon>
        <taxon>Gunneridae</taxon>
        <taxon>Pentapetalae</taxon>
        <taxon>asterids</taxon>
        <taxon>Ericales</taxon>
        <taxon>Ericaceae</taxon>
        <taxon>Ericoideae</taxon>
        <taxon>Rhodoreae</taxon>
        <taxon>Rhododendron</taxon>
    </lineage>
</organism>
<dbReference type="InterPro" id="IPR004045">
    <property type="entry name" value="Glutathione_S-Trfase_N"/>
</dbReference>
<dbReference type="EC" id="2.5.1.18" evidence="1"/>
<comment type="catalytic activity">
    <reaction evidence="3">
        <text>RX + glutathione = an S-substituted glutathione + a halide anion + H(+)</text>
        <dbReference type="Rhea" id="RHEA:16437"/>
        <dbReference type="ChEBI" id="CHEBI:15378"/>
        <dbReference type="ChEBI" id="CHEBI:16042"/>
        <dbReference type="ChEBI" id="CHEBI:17792"/>
        <dbReference type="ChEBI" id="CHEBI:57925"/>
        <dbReference type="ChEBI" id="CHEBI:90779"/>
        <dbReference type="EC" id="2.5.1.18"/>
    </reaction>
</comment>
<evidence type="ECO:0000256" key="5">
    <source>
        <dbReference type="SAM" id="Phobius"/>
    </source>
</evidence>
<evidence type="ECO:0000256" key="2">
    <source>
        <dbReference type="ARBA" id="ARBA00022575"/>
    </source>
</evidence>
<dbReference type="InterPro" id="IPR036282">
    <property type="entry name" value="Glutathione-S-Trfase_C_sf"/>
</dbReference>
<comment type="similarity">
    <text evidence="4">Belongs to the GST superfamily. Lambda family.</text>
</comment>
<feature type="transmembrane region" description="Helical" evidence="5">
    <location>
        <begin position="57"/>
        <end position="80"/>
    </location>
</feature>
<dbReference type="PROSITE" id="PS50404">
    <property type="entry name" value="GST_NTER"/>
    <property type="match status" value="1"/>
</dbReference>
<dbReference type="SUPFAM" id="SSF52833">
    <property type="entry name" value="Thioredoxin-like"/>
    <property type="match status" value="1"/>
</dbReference>
<dbReference type="PANTHER" id="PTHR44328">
    <property type="entry name" value="GLUTATHIONE S-TRANSFERASE L1"/>
    <property type="match status" value="1"/>
</dbReference>
<dbReference type="AlphaFoldDB" id="A0AAV6HTG7"/>
<dbReference type="Proteomes" id="UP000823749">
    <property type="component" value="Chromosome 13"/>
</dbReference>
<dbReference type="Pfam" id="PF13410">
    <property type="entry name" value="GST_C_2"/>
    <property type="match status" value="1"/>
</dbReference>
<evidence type="ECO:0000256" key="1">
    <source>
        <dbReference type="ARBA" id="ARBA00012452"/>
    </source>
</evidence>
<dbReference type="EMBL" id="JACTNZ010000013">
    <property type="protein sequence ID" value="KAG5515411.1"/>
    <property type="molecule type" value="Genomic_DNA"/>
</dbReference>
<proteinExistence type="inferred from homology"/>
<keyword evidence="5" id="KW-0812">Transmembrane</keyword>
<evidence type="ECO:0000256" key="3">
    <source>
        <dbReference type="ARBA" id="ARBA00047960"/>
    </source>
</evidence>
<dbReference type="InterPro" id="IPR036249">
    <property type="entry name" value="Thioredoxin-like_sf"/>
</dbReference>
<dbReference type="GO" id="GO:0009636">
    <property type="term" value="P:response to toxic substance"/>
    <property type="evidence" value="ECO:0007669"/>
    <property type="project" value="UniProtKB-KW"/>
</dbReference>
<dbReference type="Gene3D" id="3.40.30.10">
    <property type="entry name" value="Glutaredoxin"/>
    <property type="match status" value="1"/>
</dbReference>
<dbReference type="SFLD" id="SFLDG00358">
    <property type="entry name" value="Main_(cytGST)"/>
    <property type="match status" value="1"/>
</dbReference>
<dbReference type="GO" id="GO:0004364">
    <property type="term" value="F:glutathione transferase activity"/>
    <property type="evidence" value="ECO:0007669"/>
    <property type="project" value="UniProtKB-EC"/>
</dbReference>
<dbReference type="Gene3D" id="1.20.1050.10">
    <property type="match status" value="1"/>
</dbReference>
<dbReference type="InterPro" id="IPR040079">
    <property type="entry name" value="Glutathione_S-Trfase"/>
</dbReference>
<evidence type="ECO:0000313" key="8">
    <source>
        <dbReference type="Proteomes" id="UP000823749"/>
    </source>
</evidence>
<keyword evidence="5" id="KW-1133">Transmembrane helix</keyword>
<feature type="domain" description="GST N-terminal" evidence="6">
    <location>
        <begin position="125"/>
        <end position="206"/>
    </location>
</feature>
<protein>
    <recommendedName>
        <fullName evidence="1">glutathione transferase</fullName>
        <ecNumber evidence="1">2.5.1.18</ecNumber>
    </recommendedName>
</protein>